<dbReference type="GO" id="GO:0046872">
    <property type="term" value="F:metal ion binding"/>
    <property type="evidence" value="ECO:0007669"/>
    <property type="project" value="UniProtKB-KW"/>
</dbReference>
<evidence type="ECO:0000256" key="2">
    <source>
        <dbReference type="ARBA" id="ARBA00022723"/>
    </source>
</evidence>
<keyword evidence="2" id="KW-0479">Metal-binding</keyword>
<proteinExistence type="inferred from homology"/>
<keyword evidence="7" id="KW-1185">Reference proteome</keyword>
<comment type="similarity">
    <text evidence="1">Belongs to the iron/ascorbate-dependent oxidoreductase family.</text>
</comment>
<reference evidence="6" key="1">
    <citation type="submission" date="2019-09" db="EMBL/GenBank/DDBJ databases">
        <title>Draft genome information of white flower Hibiscus syriacus.</title>
        <authorList>
            <person name="Kim Y.-M."/>
        </authorList>
    </citation>
    <scope>NUCLEOTIDE SEQUENCE [LARGE SCALE GENOMIC DNA]</scope>
    <source>
        <strain evidence="6">YM2019G1</strain>
    </source>
</reference>
<dbReference type="SUPFAM" id="SSF51197">
    <property type="entry name" value="Clavaminate synthase-like"/>
    <property type="match status" value="1"/>
</dbReference>
<gene>
    <name evidence="6" type="ORF">F3Y22_tig00111693pilonHSYRG00058</name>
</gene>
<dbReference type="InterPro" id="IPR044861">
    <property type="entry name" value="IPNS-like_FE2OG_OXY"/>
</dbReference>
<dbReference type="AlphaFoldDB" id="A0A6A2XXY6"/>
<dbReference type="Pfam" id="PF03171">
    <property type="entry name" value="2OG-FeII_Oxy"/>
    <property type="match status" value="1"/>
</dbReference>
<evidence type="ECO:0000256" key="1">
    <source>
        <dbReference type="ARBA" id="ARBA00008056"/>
    </source>
</evidence>
<dbReference type="Proteomes" id="UP000436088">
    <property type="component" value="Unassembled WGS sequence"/>
</dbReference>
<evidence type="ECO:0000313" key="7">
    <source>
        <dbReference type="Proteomes" id="UP000436088"/>
    </source>
</evidence>
<protein>
    <recommendedName>
        <fullName evidence="5">Isopenicillin N synthase-like Fe(2+) 2OG dioxygenase domain-containing protein</fullName>
    </recommendedName>
</protein>
<evidence type="ECO:0000259" key="5">
    <source>
        <dbReference type="Pfam" id="PF03171"/>
    </source>
</evidence>
<evidence type="ECO:0000313" key="6">
    <source>
        <dbReference type="EMBL" id="KAE8675110.1"/>
    </source>
</evidence>
<keyword evidence="3" id="KW-0560">Oxidoreductase</keyword>
<dbReference type="EMBL" id="VEPZ02001405">
    <property type="protein sequence ID" value="KAE8675110.1"/>
    <property type="molecule type" value="Genomic_DNA"/>
</dbReference>
<feature type="domain" description="Isopenicillin N synthase-like Fe(2+) 2OG dioxygenase" evidence="5">
    <location>
        <begin position="120"/>
        <end position="195"/>
    </location>
</feature>
<evidence type="ECO:0000256" key="4">
    <source>
        <dbReference type="ARBA" id="ARBA00023004"/>
    </source>
</evidence>
<accession>A0A6A2XXY6</accession>
<dbReference type="Gene3D" id="2.60.120.330">
    <property type="entry name" value="B-lactam Antibiotic, Isopenicillin N Synthase, Chain"/>
    <property type="match status" value="1"/>
</dbReference>
<comment type="caution">
    <text evidence="6">The sequence shown here is derived from an EMBL/GenBank/DDBJ whole genome shotgun (WGS) entry which is preliminary data.</text>
</comment>
<sequence length="249" mass="28984">MGFLPCDQRDPGFHTRNYVGRRMPEAKAPWYSFDGERKVRFNSNGYFSSSEVAQWRDILALNHVEQLDKEQFPQVCRDAITKFLKHITQLKETIAELLSEALGLAPYFLEKIERLKSATISCTYYPACPEPELTFFLRKHADPNFLTLLIQDENGDLQVLHQNQWLITNDKFKRVEHRILAGRDSRVSVPTFFFPSSVVGERRYGPIKEPLSEENPPKYRETTGFEYITHYQSKGLDGRFALSHFKLES</sequence>
<name>A0A6A2XXY6_HIBSY</name>
<dbReference type="InterPro" id="IPR027443">
    <property type="entry name" value="IPNS-like_sf"/>
</dbReference>
<evidence type="ECO:0000256" key="3">
    <source>
        <dbReference type="ARBA" id="ARBA00023002"/>
    </source>
</evidence>
<dbReference type="PANTHER" id="PTHR10209">
    <property type="entry name" value="OXIDOREDUCTASE, 2OG-FE II OXYGENASE FAMILY PROTEIN"/>
    <property type="match status" value="1"/>
</dbReference>
<dbReference type="GO" id="GO:0016491">
    <property type="term" value="F:oxidoreductase activity"/>
    <property type="evidence" value="ECO:0007669"/>
    <property type="project" value="UniProtKB-KW"/>
</dbReference>
<organism evidence="6 7">
    <name type="scientific">Hibiscus syriacus</name>
    <name type="common">Rose of Sharon</name>
    <dbReference type="NCBI Taxonomy" id="106335"/>
    <lineage>
        <taxon>Eukaryota</taxon>
        <taxon>Viridiplantae</taxon>
        <taxon>Streptophyta</taxon>
        <taxon>Embryophyta</taxon>
        <taxon>Tracheophyta</taxon>
        <taxon>Spermatophyta</taxon>
        <taxon>Magnoliopsida</taxon>
        <taxon>eudicotyledons</taxon>
        <taxon>Gunneridae</taxon>
        <taxon>Pentapetalae</taxon>
        <taxon>rosids</taxon>
        <taxon>malvids</taxon>
        <taxon>Malvales</taxon>
        <taxon>Malvaceae</taxon>
        <taxon>Malvoideae</taxon>
        <taxon>Hibiscus</taxon>
    </lineage>
</organism>
<dbReference type="PANTHER" id="PTHR10209:SF714">
    <property type="entry name" value="1-AMINOCYCLOPROPANE-1-CARBOXYLATE OXIDASE HOMOLOG 11-RELATED"/>
    <property type="match status" value="1"/>
</dbReference>
<keyword evidence="4" id="KW-0408">Iron</keyword>